<proteinExistence type="predicted"/>
<dbReference type="EMBL" id="JSZA02000046">
    <property type="protein sequence ID" value="TGO03051.1"/>
    <property type="molecule type" value="Genomic_DNA"/>
</dbReference>
<sequence>MDILWQYPNPEWVPVSHLGSLRYESIESVMARWDWDKLCFHWGKVRQLVFNLHFEAKVFAVLMRKLLPRKENL</sequence>
<evidence type="ECO:0000313" key="1">
    <source>
        <dbReference type="EMBL" id="TGO03051.1"/>
    </source>
</evidence>
<evidence type="ECO:0000313" key="2">
    <source>
        <dbReference type="Proteomes" id="UP000030428"/>
    </source>
</evidence>
<gene>
    <name evidence="1" type="ORF">PN36_13860</name>
</gene>
<organism evidence="1 2">
    <name type="scientific">Candidatus Thiomargarita nelsonii</name>
    <dbReference type="NCBI Taxonomy" id="1003181"/>
    <lineage>
        <taxon>Bacteria</taxon>
        <taxon>Pseudomonadati</taxon>
        <taxon>Pseudomonadota</taxon>
        <taxon>Gammaproteobacteria</taxon>
        <taxon>Thiotrichales</taxon>
        <taxon>Thiotrichaceae</taxon>
        <taxon>Thiomargarita</taxon>
    </lineage>
</organism>
<name>A0A4E0R3W3_9GAMM</name>
<dbReference type="AlphaFoldDB" id="A0A4E0R3W3"/>
<protein>
    <submittedName>
        <fullName evidence="1">Uncharacterized protein</fullName>
    </submittedName>
</protein>
<accession>A0A4E0R3W3</accession>
<keyword evidence="2" id="KW-1185">Reference proteome</keyword>
<reference evidence="1 2" key="1">
    <citation type="journal article" date="2016" name="Front. Microbiol.">
        <title>Single-Cell (Meta-)Genomics of a Dimorphic Candidatus Thiomargarita nelsonii Reveals Genomic Plasticity.</title>
        <authorList>
            <person name="Flood B.E."/>
            <person name="Fliss P."/>
            <person name="Jones D.S."/>
            <person name="Dick G.J."/>
            <person name="Jain S."/>
            <person name="Kaster A.K."/>
            <person name="Winkel M."/>
            <person name="Mussmann M."/>
            <person name="Bailey J."/>
        </authorList>
    </citation>
    <scope>NUCLEOTIDE SEQUENCE [LARGE SCALE GENOMIC DNA]</scope>
    <source>
        <strain evidence="1">Hydrate Ridge</strain>
    </source>
</reference>
<dbReference type="Proteomes" id="UP000030428">
    <property type="component" value="Unassembled WGS sequence"/>
</dbReference>
<comment type="caution">
    <text evidence="1">The sequence shown here is derived from an EMBL/GenBank/DDBJ whole genome shotgun (WGS) entry which is preliminary data.</text>
</comment>